<dbReference type="AlphaFoldDB" id="A0A1G5ZDQ7"/>
<dbReference type="GO" id="GO:0005840">
    <property type="term" value="C:ribosome"/>
    <property type="evidence" value="ECO:0007669"/>
    <property type="project" value="UniProtKB-KW"/>
</dbReference>
<dbReference type="InterPro" id="IPR000182">
    <property type="entry name" value="GNAT_dom"/>
</dbReference>
<dbReference type="RefSeq" id="WP_091583055.1">
    <property type="nucleotide sequence ID" value="NZ_FMXM01000017.1"/>
</dbReference>
<evidence type="ECO:0000313" key="3">
    <source>
        <dbReference type="Proteomes" id="UP000198588"/>
    </source>
</evidence>
<evidence type="ECO:0000259" key="1">
    <source>
        <dbReference type="PROSITE" id="PS51186"/>
    </source>
</evidence>
<dbReference type="Proteomes" id="UP000198588">
    <property type="component" value="Unassembled WGS sequence"/>
</dbReference>
<dbReference type="SUPFAM" id="SSF55729">
    <property type="entry name" value="Acyl-CoA N-acyltransferases (Nat)"/>
    <property type="match status" value="1"/>
</dbReference>
<dbReference type="GO" id="GO:0016747">
    <property type="term" value="F:acyltransferase activity, transferring groups other than amino-acyl groups"/>
    <property type="evidence" value="ECO:0007669"/>
    <property type="project" value="InterPro"/>
</dbReference>
<accession>A0A1G5ZDQ7</accession>
<sequence length="179" mass="20673">MVSIEAEALPAFPAGENSRLGFPRGAFRSATLADIPFLRQLYWSFRMEEMEPVPWLQEMKRAFIDGQFNLQHRHYVSVFANADFLILQDKGKAIGRLYVDTSAERWHIIDIGFLPQYRDRGRGLAVLKAIQRQAQSCSASSVFLHVERRNIRAQALYHRLHFHEVDATDTHIGMQWSTV</sequence>
<evidence type="ECO:0000313" key="2">
    <source>
        <dbReference type="EMBL" id="SDA92610.1"/>
    </source>
</evidence>
<dbReference type="STRING" id="1165689.SAMN02927914_04772"/>
<keyword evidence="2" id="KW-0687">Ribonucleoprotein</keyword>
<dbReference type="InterPro" id="IPR016181">
    <property type="entry name" value="Acyl_CoA_acyltransferase"/>
</dbReference>
<dbReference type="Pfam" id="PF00583">
    <property type="entry name" value="Acetyltransf_1"/>
    <property type="match status" value="1"/>
</dbReference>
<dbReference type="EMBL" id="FMXM01000017">
    <property type="protein sequence ID" value="SDA92610.1"/>
    <property type="molecule type" value="Genomic_DNA"/>
</dbReference>
<dbReference type="CDD" id="cd04301">
    <property type="entry name" value="NAT_SF"/>
    <property type="match status" value="1"/>
</dbReference>
<proteinExistence type="predicted"/>
<keyword evidence="2" id="KW-0689">Ribosomal protein</keyword>
<dbReference type="PROSITE" id="PS51186">
    <property type="entry name" value="GNAT"/>
    <property type="match status" value="1"/>
</dbReference>
<dbReference type="Gene3D" id="3.40.630.30">
    <property type="match status" value="1"/>
</dbReference>
<organism evidence="2 3">
    <name type="scientific">Mesorhizobium qingshengii</name>
    <dbReference type="NCBI Taxonomy" id="1165689"/>
    <lineage>
        <taxon>Bacteria</taxon>
        <taxon>Pseudomonadati</taxon>
        <taxon>Pseudomonadota</taxon>
        <taxon>Alphaproteobacteria</taxon>
        <taxon>Hyphomicrobiales</taxon>
        <taxon>Phyllobacteriaceae</taxon>
        <taxon>Mesorhizobium</taxon>
    </lineage>
</organism>
<dbReference type="OrthoDB" id="7585366at2"/>
<feature type="domain" description="N-acetyltransferase" evidence="1">
    <location>
        <begin position="25"/>
        <end position="179"/>
    </location>
</feature>
<gene>
    <name evidence="2" type="ORF">SAMN02927914_04772</name>
</gene>
<protein>
    <submittedName>
        <fullName evidence="2">Ribosomal protein S18 acetylase RimI</fullName>
    </submittedName>
</protein>
<name>A0A1G5ZDQ7_9HYPH</name>
<reference evidence="2 3" key="1">
    <citation type="submission" date="2016-10" db="EMBL/GenBank/DDBJ databases">
        <authorList>
            <person name="de Groot N.N."/>
        </authorList>
    </citation>
    <scope>NUCLEOTIDE SEQUENCE [LARGE SCALE GENOMIC DNA]</scope>
    <source>
        <strain evidence="2 3">CGMCC 1.12097</strain>
    </source>
</reference>